<dbReference type="PANTHER" id="PTHR33214:SF44">
    <property type="entry name" value="NON-SPECIFIC LIPID TRANSFER PROTEIN GPI-ANCHORED 33"/>
    <property type="match status" value="1"/>
</dbReference>
<dbReference type="PANTHER" id="PTHR33214">
    <property type="entry name" value="BIFUNCTIONAL INHIBITOR/LIPID-TRANSFER PROTEIN/SEED STORAGE 2S ALBUMIN SUPERFAMILY PROTEIN"/>
    <property type="match status" value="1"/>
</dbReference>
<dbReference type="InterPro" id="IPR016140">
    <property type="entry name" value="Bifunc_inhib/LTP/seed_store"/>
</dbReference>
<proteinExistence type="predicted"/>
<feature type="signal peptide" evidence="3">
    <location>
        <begin position="1"/>
        <end position="28"/>
    </location>
</feature>
<keyword evidence="3" id="KW-0732">Signal</keyword>
<organism evidence="5 6">
    <name type="scientific">Cucurbita moschata</name>
    <name type="common">Winter crookneck squash</name>
    <name type="synonym">Cucurbita pepo var. moschata</name>
    <dbReference type="NCBI Taxonomy" id="3662"/>
    <lineage>
        <taxon>Eukaryota</taxon>
        <taxon>Viridiplantae</taxon>
        <taxon>Streptophyta</taxon>
        <taxon>Embryophyta</taxon>
        <taxon>Tracheophyta</taxon>
        <taxon>Spermatophyta</taxon>
        <taxon>Magnoliopsida</taxon>
        <taxon>eudicotyledons</taxon>
        <taxon>Gunneridae</taxon>
        <taxon>Pentapetalae</taxon>
        <taxon>rosids</taxon>
        <taxon>fabids</taxon>
        <taxon>Cucurbitales</taxon>
        <taxon>Cucurbitaceae</taxon>
        <taxon>Cucurbiteae</taxon>
        <taxon>Cucurbita</taxon>
    </lineage>
</organism>
<evidence type="ECO:0000313" key="5">
    <source>
        <dbReference type="Proteomes" id="UP000504609"/>
    </source>
</evidence>
<dbReference type="Gene3D" id="1.10.110.10">
    <property type="entry name" value="Plant lipid-transfer and hydrophobic proteins"/>
    <property type="match status" value="1"/>
</dbReference>
<evidence type="ECO:0000256" key="3">
    <source>
        <dbReference type="SAM" id="SignalP"/>
    </source>
</evidence>
<dbReference type="Proteomes" id="UP000504609">
    <property type="component" value="Unplaced"/>
</dbReference>
<gene>
    <name evidence="6" type="primary">LOC111457455</name>
</gene>
<keyword evidence="2" id="KW-0446">Lipid-binding</keyword>
<dbReference type="Pfam" id="PF00234">
    <property type="entry name" value="Tryp_alpha_amyl"/>
    <property type="match status" value="1"/>
</dbReference>
<reference evidence="6" key="1">
    <citation type="submission" date="2025-08" db="UniProtKB">
        <authorList>
            <consortium name="RefSeq"/>
        </authorList>
    </citation>
    <scope>IDENTIFICATION</scope>
    <source>
        <tissue evidence="6">Young leaves</tissue>
    </source>
</reference>
<dbReference type="KEGG" id="cmos:111457455"/>
<dbReference type="SMART" id="SM00499">
    <property type="entry name" value="AAI"/>
    <property type="match status" value="1"/>
</dbReference>
<sequence>MKKFPITIAFLFMAVMVALLSGARVAEAVNCSPMELSSCAGAITSSSTPSSTCCNKLREQKPCLCGYIRNPALRPYVQSPGARKVAAKCGVPFPSC</sequence>
<dbReference type="InterPro" id="IPR036312">
    <property type="entry name" value="Bifun_inhib/LTP/seed_sf"/>
</dbReference>
<name>A0A6J1GTR0_CUCMO</name>
<protein>
    <submittedName>
        <fullName evidence="6">Non-specific lipid-transfer protein 2-like</fullName>
    </submittedName>
</protein>
<dbReference type="CDD" id="cd01959">
    <property type="entry name" value="nsLTP2"/>
    <property type="match status" value="1"/>
</dbReference>
<dbReference type="AlphaFoldDB" id="A0A6J1GTR0"/>
<dbReference type="GO" id="GO:0008289">
    <property type="term" value="F:lipid binding"/>
    <property type="evidence" value="ECO:0007669"/>
    <property type="project" value="UniProtKB-KW"/>
</dbReference>
<dbReference type="SUPFAM" id="SSF47699">
    <property type="entry name" value="Bifunctional inhibitor/lipid-transfer protein/seed storage 2S albumin"/>
    <property type="match status" value="1"/>
</dbReference>
<evidence type="ECO:0000259" key="4">
    <source>
        <dbReference type="SMART" id="SM00499"/>
    </source>
</evidence>
<accession>A0A6J1GTR0</accession>
<evidence type="ECO:0000256" key="1">
    <source>
        <dbReference type="ARBA" id="ARBA00022448"/>
    </source>
</evidence>
<dbReference type="RefSeq" id="XP_022955426.1">
    <property type="nucleotide sequence ID" value="XM_023099658.1"/>
</dbReference>
<feature type="domain" description="Bifunctional inhibitor/plant lipid transfer protein/seed storage helical" evidence="4">
    <location>
        <begin position="31"/>
        <end position="96"/>
    </location>
</feature>
<dbReference type="GeneID" id="111457455"/>
<feature type="chain" id="PRO_5026976413" evidence="3">
    <location>
        <begin position="29"/>
        <end position="96"/>
    </location>
</feature>
<keyword evidence="5" id="KW-1185">Reference proteome</keyword>
<dbReference type="GO" id="GO:0006869">
    <property type="term" value="P:lipid transport"/>
    <property type="evidence" value="ECO:0007669"/>
    <property type="project" value="InterPro"/>
</dbReference>
<keyword evidence="1" id="KW-0813">Transport</keyword>
<evidence type="ECO:0000256" key="2">
    <source>
        <dbReference type="ARBA" id="ARBA00023121"/>
    </source>
</evidence>
<evidence type="ECO:0000313" key="6">
    <source>
        <dbReference type="RefSeq" id="XP_022955426.1"/>
    </source>
</evidence>
<dbReference type="InterPro" id="IPR033872">
    <property type="entry name" value="nsLTP2"/>
</dbReference>